<proteinExistence type="predicted"/>
<reference evidence="1 2" key="1">
    <citation type="submission" date="2014-07" db="EMBL/GenBank/DDBJ databases">
        <title>Whole Genome Sequence of the Amycolatopsis methanolica 239.</title>
        <authorList>
            <person name="Tang B."/>
        </authorList>
    </citation>
    <scope>NUCLEOTIDE SEQUENCE [LARGE SCALE GENOMIC DNA]</scope>
    <source>
        <strain evidence="1 2">239</strain>
    </source>
</reference>
<evidence type="ECO:0000313" key="2">
    <source>
        <dbReference type="Proteomes" id="UP000062973"/>
    </source>
</evidence>
<dbReference type="HOGENOM" id="CLU_2713476_0_0_11"/>
<gene>
    <name evidence="1" type="ORF">AMETH_5433</name>
</gene>
<sequence length="72" mass="7437">MVSLALRLFRHHRGAAIATGLIALIGMALVSTMTTLLATGLADSTAEEDRSFLTQFPARPSAAAPGRSAGRA</sequence>
<accession>A0A076N3X9</accession>
<dbReference type="EMBL" id="CP009110">
    <property type="protein sequence ID" value="AIJ25525.1"/>
    <property type="molecule type" value="Genomic_DNA"/>
</dbReference>
<dbReference type="Proteomes" id="UP000062973">
    <property type="component" value="Chromosome"/>
</dbReference>
<dbReference type="STRING" id="1068978.AMETH_5433"/>
<protein>
    <submittedName>
        <fullName evidence="1">Uncharacterized protein</fullName>
    </submittedName>
</protein>
<organism evidence="1 2">
    <name type="scientific">Amycolatopsis methanolica 239</name>
    <dbReference type="NCBI Taxonomy" id="1068978"/>
    <lineage>
        <taxon>Bacteria</taxon>
        <taxon>Bacillati</taxon>
        <taxon>Actinomycetota</taxon>
        <taxon>Actinomycetes</taxon>
        <taxon>Pseudonocardiales</taxon>
        <taxon>Pseudonocardiaceae</taxon>
        <taxon>Amycolatopsis</taxon>
        <taxon>Amycolatopsis methanolica group</taxon>
    </lineage>
</organism>
<evidence type="ECO:0000313" key="1">
    <source>
        <dbReference type="EMBL" id="AIJ25525.1"/>
    </source>
</evidence>
<name>A0A076N3X9_AMYME</name>
<dbReference type="AlphaFoldDB" id="A0A076N3X9"/>
<keyword evidence="2" id="KW-1185">Reference proteome</keyword>
<dbReference type="KEGG" id="amq:AMETH_5433"/>
<dbReference type="PATRIC" id="fig|1068978.7.peg.5831"/>